<dbReference type="GO" id="GO:0004077">
    <property type="term" value="F:biotin--[biotin carboxyl-carrier protein] ligase activity"/>
    <property type="evidence" value="ECO:0007669"/>
    <property type="project" value="InterPro"/>
</dbReference>
<dbReference type="EMBL" id="VLKH01000011">
    <property type="protein sequence ID" value="TWH78010.1"/>
    <property type="molecule type" value="Genomic_DNA"/>
</dbReference>
<evidence type="ECO:0000313" key="3">
    <source>
        <dbReference type="EMBL" id="TWH78010.1"/>
    </source>
</evidence>
<name>A0A562J4A8_9FIRM</name>
<dbReference type="Pfam" id="PF03099">
    <property type="entry name" value="BPL_LplA_LipB"/>
    <property type="match status" value="1"/>
</dbReference>
<evidence type="ECO:0000256" key="1">
    <source>
        <dbReference type="ARBA" id="ARBA00022598"/>
    </source>
</evidence>
<dbReference type="Gene3D" id="3.30.930.10">
    <property type="entry name" value="Bira Bifunctional Protein, Domain 2"/>
    <property type="match status" value="1"/>
</dbReference>
<organism evidence="3 4">
    <name type="scientific">Sedimentibacter saalensis</name>
    <dbReference type="NCBI Taxonomy" id="130788"/>
    <lineage>
        <taxon>Bacteria</taxon>
        <taxon>Bacillati</taxon>
        <taxon>Bacillota</taxon>
        <taxon>Tissierellia</taxon>
        <taxon>Sedimentibacter</taxon>
    </lineage>
</organism>
<proteinExistence type="predicted"/>
<dbReference type="RefSeq" id="WP_145085991.1">
    <property type="nucleotide sequence ID" value="NZ_DAMBUX010000014.1"/>
</dbReference>
<dbReference type="GO" id="GO:0009249">
    <property type="term" value="P:protein lipoylation"/>
    <property type="evidence" value="ECO:0007669"/>
    <property type="project" value="UniProtKB-ARBA"/>
</dbReference>
<keyword evidence="1 3" id="KW-0436">Ligase</keyword>
<dbReference type="InterPro" id="IPR045864">
    <property type="entry name" value="aa-tRNA-synth_II/BPL/LPL"/>
</dbReference>
<evidence type="ECO:0000259" key="2">
    <source>
        <dbReference type="PROSITE" id="PS51733"/>
    </source>
</evidence>
<protein>
    <submittedName>
        <fullName evidence="3">BirA family biotin operon repressor/biotin-[acetyl-CoA-carboxylase] ligase</fullName>
    </submittedName>
</protein>
<feature type="domain" description="BPL/LPL catalytic" evidence="2">
    <location>
        <begin position="13"/>
        <end position="198"/>
    </location>
</feature>
<dbReference type="SUPFAM" id="SSF55681">
    <property type="entry name" value="Class II aaRS and biotin synthetases"/>
    <property type="match status" value="1"/>
</dbReference>
<dbReference type="PANTHER" id="PTHR12835">
    <property type="entry name" value="BIOTIN PROTEIN LIGASE"/>
    <property type="match status" value="1"/>
</dbReference>
<accession>A0A562J4A8</accession>
<sequence length="270" mass="29905">MYDLNSVNSYLNTKIIGQTIIQYDSLASTYAKAKNIFNTCPDGTVVLSENQSKCTLRFGNEWICQEDKNIYLSIILKPSGKNLITSKFDIVGCSSVLEGVAETCGLQCKIKWPNDILVRDMKIASICCDFAGKSSEPTGIIISMCINANLDMSETDKINEETKKSTTSIKIETGTDVHREMLIGKILNNVERHYDEFLSMGTVGMAVNSCIINSAIVNRNIKTVKRGKKSVRNVYAKNIDDDGCLVVDDEKGNEEILSPGETIIIYERNA</sequence>
<dbReference type="InterPro" id="IPR004143">
    <property type="entry name" value="BPL_LPL_catalytic"/>
</dbReference>
<dbReference type="InterPro" id="IPR004408">
    <property type="entry name" value="Biotin_CoA_COase_ligase"/>
</dbReference>
<gene>
    <name evidence="3" type="ORF">LY60_03201</name>
</gene>
<dbReference type="GO" id="GO:0005737">
    <property type="term" value="C:cytoplasm"/>
    <property type="evidence" value="ECO:0007669"/>
    <property type="project" value="TreeGrafter"/>
</dbReference>
<comment type="caution">
    <text evidence="3">The sequence shown here is derived from an EMBL/GenBank/DDBJ whole genome shotgun (WGS) entry which is preliminary data.</text>
</comment>
<dbReference type="GO" id="GO:0016740">
    <property type="term" value="F:transferase activity"/>
    <property type="evidence" value="ECO:0007669"/>
    <property type="project" value="UniProtKB-ARBA"/>
</dbReference>
<dbReference type="OrthoDB" id="9807064at2"/>
<dbReference type="AlphaFoldDB" id="A0A562J4A8"/>
<dbReference type="NCBIfam" id="TIGR00121">
    <property type="entry name" value="birA_ligase"/>
    <property type="match status" value="1"/>
</dbReference>
<evidence type="ECO:0000313" key="4">
    <source>
        <dbReference type="Proteomes" id="UP000315343"/>
    </source>
</evidence>
<keyword evidence="4" id="KW-1185">Reference proteome</keyword>
<reference evidence="3 4" key="1">
    <citation type="submission" date="2019-07" db="EMBL/GenBank/DDBJ databases">
        <title>Genomic Encyclopedia of Type Strains, Phase I: the one thousand microbial genomes (KMG-I) project.</title>
        <authorList>
            <person name="Kyrpides N."/>
        </authorList>
    </citation>
    <scope>NUCLEOTIDE SEQUENCE [LARGE SCALE GENOMIC DNA]</scope>
    <source>
        <strain evidence="3 4">DSM 13558</strain>
    </source>
</reference>
<dbReference type="PROSITE" id="PS51733">
    <property type="entry name" value="BPL_LPL_CATALYTIC"/>
    <property type="match status" value="1"/>
</dbReference>
<dbReference type="PANTHER" id="PTHR12835:SF5">
    <property type="entry name" value="BIOTIN--PROTEIN LIGASE"/>
    <property type="match status" value="1"/>
</dbReference>
<dbReference type="Proteomes" id="UP000315343">
    <property type="component" value="Unassembled WGS sequence"/>
</dbReference>